<reference evidence="3" key="1">
    <citation type="submission" date="2010-06" db="EMBL/GenBank/DDBJ databases">
        <authorList>
            <person name="Jiang H."/>
            <person name="Abraham K."/>
            <person name="Ali S."/>
            <person name="Alsbrooks S.L."/>
            <person name="Anim B.N."/>
            <person name="Anosike U.S."/>
            <person name="Attaway T."/>
            <person name="Bandaranaike D.P."/>
            <person name="Battles P.K."/>
            <person name="Bell S.N."/>
            <person name="Bell A.V."/>
            <person name="Beltran B."/>
            <person name="Bickham C."/>
            <person name="Bustamante Y."/>
            <person name="Caleb T."/>
            <person name="Canada A."/>
            <person name="Cardenas V."/>
            <person name="Carter K."/>
            <person name="Chacko J."/>
            <person name="Chandrabose M.N."/>
            <person name="Chavez D."/>
            <person name="Chavez A."/>
            <person name="Chen L."/>
            <person name="Chu H.-S."/>
            <person name="Claassen K.J."/>
            <person name="Cockrell R."/>
            <person name="Collins M."/>
            <person name="Cooper J.A."/>
            <person name="Cree A."/>
            <person name="Curry S.M."/>
            <person name="Da Y."/>
            <person name="Dao M.D."/>
            <person name="Das B."/>
            <person name="Davila M.-L."/>
            <person name="Davy-Carroll L."/>
            <person name="Denson S."/>
            <person name="Dinh H."/>
            <person name="Ebong V.E."/>
            <person name="Edwards J.R."/>
            <person name="Egan A."/>
            <person name="El-Daye J."/>
            <person name="Escobedo L."/>
            <person name="Fernandez S."/>
            <person name="Fernando P.R."/>
            <person name="Flagg N."/>
            <person name="Forbes L.D."/>
            <person name="Fowler R.G."/>
            <person name="Fu Q."/>
            <person name="Gabisi R.A."/>
            <person name="Ganer J."/>
            <person name="Garbino Pronczuk A."/>
            <person name="Garcia R.M."/>
            <person name="Garner T."/>
            <person name="Garrett T.E."/>
            <person name="Gonzalez D.A."/>
            <person name="Hamid H."/>
            <person name="Hawkins E.S."/>
            <person name="Hirani K."/>
            <person name="Hogues M.E."/>
            <person name="Hollins B."/>
            <person name="Hsiao C.-H."/>
            <person name="Jabil R."/>
            <person name="James M.L."/>
            <person name="Jhangiani S.N."/>
            <person name="Johnson B."/>
            <person name="Johnson Q."/>
            <person name="Joshi V."/>
            <person name="Kalu J.B."/>
            <person name="Kam C."/>
            <person name="Kashfia A."/>
            <person name="Keebler J."/>
            <person name="Kisamo H."/>
            <person name="Kovar C.L."/>
            <person name="Lago L.A."/>
            <person name="Lai C.-Y."/>
            <person name="Laidlaw J."/>
            <person name="Lara F."/>
            <person name="Le T.-K."/>
            <person name="Lee S.L."/>
            <person name="Legall F.H."/>
            <person name="Lemon S.J."/>
            <person name="Lewis L.R."/>
            <person name="Li B."/>
            <person name="Liu Y."/>
            <person name="Liu Y.-S."/>
            <person name="Lopez J."/>
            <person name="Lozado R.J."/>
            <person name="Lu J."/>
            <person name="Madu R.C."/>
            <person name="Maheshwari M."/>
            <person name="Maheshwari R."/>
            <person name="Malloy K."/>
            <person name="Martinez E."/>
            <person name="Mathew T."/>
            <person name="Mercado I.C."/>
            <person name="Mercado C."/>
            <person name="Meyer B."/>
            <person name="Montgomery K."/>
            <person name="Morgan M.B."/>
            <person name="Munidasa M."/>
            <person name="Nazareth L.V."/>
            <person name="Nelson J."/>
            <person name="Ng B.M."/>
            <person name="Nguyen N.B."/>
            <person name="Nguyen P.Q."/>
            <person name="Nguyen T."/>
            <person name="Obregon M."/>
            <person name="Okwuonu G.O."/>
            <person name="Onwere C.G."/>
            <person name="Orozco G."/>
            <person name="Parra A."/>
            <person name="Patel S."/>
            <person name="Patil S."/>
            <person name="Perez A."/>
            <person name="Perez Y."/>
            <person name="Pham C."/>
            <person name="Primus E.L."/>
            <person name="Pu L.-L."/>
            <person name="Puazo M."/>
            <person name="Qin X."/>
            <person name="Quiroz J.B."/>
            <person name="Reese J."/>
            <person name="Richards S."/>
            <person name="Rives C.M."/>
            <person name="Robberts R."/>
            <person name="Ruiz S.J."/>
            <person name="Ruiz M.J."/>
            <person name="Santibanez J."/>
            <person name="Schneider B.W."/>
            <person name="Sisson I."/>
            <person name="Smith M."/>
            <person name="Sodergren E."/>
            <person name="Song X.-Z."/>
            <person name="Song B.B."/>
            <person name="Summersgill H."/>
            <person name="Thelus R."/>
            <person name="Thornton R.D."/>
            <person name="Trejos Z.Y."/>
            <person name="Usmani K."/>
            <person name="Vattathil S."/>
            <person name="Villasana D."/>
            <person name="Walker D.L."/>
            <person name="Wang S."/>
            <person name="Wang K."/>
            <person name="White C.S."/>
            <person name="Williams A.C."/>
            <person name="Williamson J."/>
            <person name="Wilson K."/>
            <person name="Woghiren I.O."/>
            <person name="Woodworth J.R."/>
            <person name="Worley K.C."/>
            <person name="Wright R.A."/>
            <person name="Wu W."/>
            <person name="Young L."/>
            <person name="Zhang L."/>
            <person name="Zhang J."/>
            <person name="Zhu Y."/>
            <person name="Muzny D.M."/>
            <person name="Weinstock G."/>
            <person name="Gibbs R.A."/>
        </authorList>
    </citation>
    <scope>NUCLEOTIDE SEQUENCE [LARGE SCALE GENOMIC DNA]</scope>
    <source>
        <strain evidence="3">LSR1</strain>
    </source>
</reference>
<dbReference type="EnsemblMetazoa" id="XM_016806463.2">
    <property type="protein sequence ID" value="XP_016661952.1"/>
    <property type="gene ID" value="LOC107884431"/>
</dbReference>
<sequence>MRGSMQQPDYSKETISRNKNVDASYKKISVFGYAGYVRHYGDSHFTAHCMEKSRFQTLQPSSKTKLSVQVSQKSYYLFILKLGKKIRVSYQSKNSKSSPTFLNFDVTAEMNRCIVFLILFLFALKIVYIKIN</sequence>
<keyword evidence="1" id="KW-1133">Transmembrane helix</keyword>
<accession>A0A8R2H9W3</accession>
<feature type="transmembrane region" description="Helical" evidence="1">
    <location>
        <begin position="113"/>
        <end position="131"/>
    </location>
</feature>
<evidence type="ECO:0000256" key="1">
    <source>
        <dbReference type="SAM" id="Phobius"/>
    </source>
</evidence>
<dbReference type="GeneID" id="107884431"/>
<proteinExistence type="predicted"/>
<keyword evidence="1" id="KW-0812">Transmembrane</keyword>
<dbReference type="RefSeq" id="XP_016661952.1">
    <property type="nucleotide sequence ID" value="XM_016806463.2"/>
</dbReference>
<reference evidence="2" key="2">
    <citation type="submission" date="2022-06" db="UniProtKB">
        <authorList>
            <consortium name="EnsemblMetazoa"/>
        </authorList>
    </citation>
    <scope>IDENTIFICATION</scope>
</reference>
<evidence type="ECO:0000313" key="2">
    <source>
        <dbReference type="EnsemblMetazoa" id="XP_016661952.1"/>
    </source>
</evidence>
<dbReference type="Proteomes" id="UP000007819">
    <property type="component" value="Chromosome X"/>
</dbReference>
<dbReference type="AlphaFoldDB" id="A0A8R2H9W3"/>
<name>A0A8R2H9W3_ACYPI</name>
<organism evidence="2 3">
    <name type="scientific">Acyrthosiphon pisum</name>
    <name type="common">Pea aphid</name>
    <dbReference type="NCBI Taxonomy" id="7029"/>
    <lineage>
        <taxon>Eukaryota</taxon>
        <taxon>Metazoa</taxon>
        <taxon>Ecdysozoa</taxon>
        <taxon>Arthropoda</taxon>
        <taxon>Hexapoda</taxon>
        <taxon>Insecta</taxon>
        <taxon>Pterygota</taxon>
        <taxon>Neoptera</taxon>
        <taxon>Paraneoptera</taxon>
        <taxon>Hemiptera</taxon>
        <taxon>Sternorrhyncha</taxon>
        <taxon>Aphidomorpha</taxon>
        <taxon>Aphidoidea</taxon>
        <taxon>Aphididae</taxon>
        <taxon>Macrosiphini</taxon>
        <taxon>Acyrthosiphon</taxon>
    </lineage>
</organism>
<evidence type="ECO:0000313" key="3">
    <source>
        <dbReference type="Proteomes" id="UP000007819"/>
    </source>
</evidence>
<keyword evidence="1" id="KW-0472">Membrane</keyword>
<dbReference type="KEGG" id="api:107884431"/>
<protein>
    <submittedName>
        <fullName evidence="2">Uncharacterized protein</fullName>
    </submittedName>
</protein>
<keyword evidence="3" id="KW-1185">Reference proteome</keyword>